<proteinExistence type="predicted"/>
<reference evidence="1" key="1">
    <citation type="journal article" date="2014" name="Front. Microbiol.">
        <title>High frequency of phylogenetically diverse reductive dehalogenase-homologous genes in deep subseafloor sedimentary metagenomes.</title>
        <authorList>
            <person name="Kawai M."/>
            <person name="Futagami T."/>
            <person name="Toyoda A."/>
            <person name="Takaki Y."/>
            <person name="Nishi S."/>
            <person name="Hori S."/>
            <person name="Arai W."/>
            <person name="Tsubouchi T."/>
            <person name="Morono Y."/>
            <person name="Uchiyama I."/>
            <person name="Ito T."/>
            <person name="Fujiyama A."/>
            <person name="Inagaki F."/>
            <person name="Takami H."/>
        </authorList>
    </citation>
    <scope>NUCLEOTIDE SEQUENCE</scope>
    <source>
        <strain evidence="1">Expedition CK06-06</strain>
    </source>
</reference>
<evidence type="ECO:0000313" key="1">
    <source>
        <dbReference type="EMBL" id="GAF89624.1"/>
    </source>
</evidence>
<dbReference type="EMBL" id="BARS01010089">
    <property type="protein sequence ID" value="GAF89624.1"/>
    <property type="molecule type" value="Genomic_DNA"/>
</dbReference>
<feature type="non-terminal residue" evidence="1">
    <location>
        <position position="1"/>
    </location>
</feature>
<accession>X0T8T9</accession>
<name>X0T8T9_9ZZZZ</name>
<dbReference type="Gene3D" id="3.90.1150.10">
    <property type="entry name" value="Aspartate Aminotransferase, domain 1"/>
    <property type="match status" value="1"/>
</dbReference>
<organism evidence="1">
    <name type="scientific">marine sediment metagenome</name>
    <dbReference type="NCBI Taxonomy" id="412755"/>
    <lineage>
        <taxon>unclassified sequences</taxon>
        <taxon>metagenomes</taxon>
        <taxon>ecological metagenomes</taxon>
    </lineage>
</organism>
<protein>
    <submittedName>
        <fullName evidence="1">Uncharacterized protein</fullName>
    </submittedName>
</protein>
<dbReference type="AlphaFoldDB" id="X0T8T9"/>
<sequence length="79" mass="9448">WIYSMLVERKTDFMSWMQECNIMVSQVHERNDIHTCVSEFKSQLPALDKVALKLICIPVGWWVVKEDREYIVDCIKKGW</sequence>
<comment type="caution">
    <text evidence="1">The sequence shown here is derived from an EMBL/GenBank/DDBJ whole genome shotgun (WGS) entry which is preliminary data.</text>
</comment>
<gene>
    <name evidence="1" type="ORF">S01H1_18809</name>
</gene>
<dbReference type="InterPro" id="IPR015422">
    <property type="entry name" value="PyrdxlP-dep_Trfase_small"/>
</dbReference>